<dbReference type="PANTHER" id="PTHR30595:SF6">
    <property type="entry name" value="SCHLAFEN ALBA-2 DOMAIN-CONTAINING PROTEIN"/>
    <property type="match status" value="1"/>
</dbReference>
<proteinExistence type="predicted"/>
<accession>A0ABX0GH73</accession>
<dbReference type="RefSeq" id="WP_133814392.1">
    <property type="nucleotide sequence ID" value="NZ_CAWPIF010000023.1"/>
</dbReference>
<dbReference type="Gene3D" id="3.30.565.60">
    <property type="match status" value="1"/>
</dbReference>
<gene>
    <name evidence="3" type="ORF">C5471_12605</name>
</gene>
<dbReference type="PANTHER" id="PTHR30595">
    <property type="entry name" value="GLPR-RELATED TRANSCRIPTIONAL REPRESSOR"/>
    <property type="match status" value="1"/>
</dbReference>
<dbReference type="InterPro" id="IPR038461">
    <property type="entry name" value="Schlafen_AlbA_2_dom_sf"/>
</dbReference>
<dbReference type="Gene3D" id="3.30.950.30">
    <property type="entry name" value="Schlafen, AAA domain"/>
    <property type="match status" value="1"/>
</dbReference>
<dbReference type="InterPro" id="IPR007421">
    <property type="entry name" value="Schlafen_AlbA_2_dom"/>
</dbReference>
<evidence type="ECO:0000313" key="4">
    <source>
        <dbReference type="Proteomes" id="UP000697802"/>
    </source>
</evidence>
<feature type="compositionally biased region" description="Basic and acidic residues" evidence="1">
    <location>
        <begin position="528"/>
        <end position="571"/>
    </location>
</feature>
<comment type="caution">
    <text evidence="3">The sequence shown here is derived from an EMBL/GenBank/DDBJ whole genome shotgun (WGS) entry which is preliminary data.</text>
</comment>
<evidence type="ECO:0000313" key="3">
    <source>
        <dbReference type="EMBL" id="NHB88503.1"/>
    </source>
</evidence>
<feature type="domain" description="Schlafen AlbA-2" evidence="2">
    <location>
        <begin position="16"/>
        <end position="144"/>
    </location>
</feature>
<dbReference type="Proteomes" id="UP000697802">
    <property type="component" value="Unassembled WGS sequence"/>
</dbReference>
<reference evidence="3 4" key="1">
    <citation type="submission" date="2018-02" db="EMBL/GenBank/DDBJ databases">
        <authorList>
            <person name="Machado R.A."/>
        </authorList>
    </citation>
    <scope>NUCLEOTIDE SEQUENCE [LARGE SCALE GENOMIC DNA]</scope>
    <source>
        <strain evidence="3 4">T327</strain>
    </source>
</reference>
<feature type="region of interest" description="Disordered" evidence="1">
    <location>
        <begin position="521"/>
        <end position="578"/>
    </location>
</feature>
<keyword evidence="4" id="KW-1185">Reference proteome</keyword>
<dbReference type="InterPro" id="IPR038475">
    <property type="entry name" value="RecG_C_sf"/>
</dbReference>
<organism evidence="3 4">
    <name type="scientific">Photorhabdus tasmaniensis</name>
    <dbReference type="NCBI Taxonomy" id="1004159"/>
    <lineage>
        <taxon>Bacteria</taxon>
        <taxon>Pseudomonadati</taxon>
        <taxon>Pseudomonadota</taxon>
        <taxon>Gammaproteobacteria</taxon>
        <taxon>Enterobacterales</taxon>
        <taxon>Morganellaceae</taxon>
        <taxon>Photorhabdus</taxon>
    </lineage>
</organism>
<sequence length="703" mass="80192">MGVTLQEILDLQTLVETSEVEFKLANGRDGKGELPRDFWPSYSAMANSGGGWVILGVKEKKGKFTPVGVENVEKIKSDLFNTVNNPSMVSINLLTDSCVQSVKLQGKNVVAVRIPAALRKQKPVFIKGDPLKGTYQRRNEGDQLCNVETVKRWLAEQVEDERDARLLTGFDMSDLNMDSLKTFRQLLASAKPNHPYLEHELPEFLRLIRAWRKDRATGQEGLTLAGILMFGNWDAIMEAAPHYFVDYQERPEAKTELRWIDRIYPDGTWSGNLFDFYRRVYRKLITDLKVPFGIKHGQRQDDTLVHIALREALVNTLVHADFTGRVSILVVKRPDMFGFRNPGLMRVPIEFAIKGGDSDCRNRIMHQMFLLIGLGERAGSGLPKIYSGWSSADWRRPNLYERQTPEQTLLELPTVSLIPENILMQLRLRFGAKFEQLENFDRMILATVAGEGWINHQRACELTTLHSREVTLSFPRLERKGLLVSSGEKRNKSYTLPGMSLPNPEEIFSSETINSVNNGLDLSQKETSFPHKEPSLPHKESNLPHKEPSLPHRESSLPHKESNLPHKESSLPHKAPNLPHAASSLQITRDELGRLIPASFSLPFIDNLEHMTPDLREKLQKIARPAYENRRLEPEQMQLIITELCYSHYIRIDVLSTLLNRSAKNLRQRHIKPLLDKQYLLMAFPQTPNHPNQGYTARMSSQG</sequence>
<dbReference type="EMBL" id="PUJU01000023">
    <property type="protein sequence ID" value="NHB88503.1"/>
    <property type="molecule type" value="Genomic_DNA"/>
</dbReference>
<dbReference type="Pfam" id="PF04326">
    <property type="entry name" value="SLFN_AlbA_2"/>
    <property type="match status" value="1"/>
</dbReference>
<evidence type="ECO:0000259" key="2">
    <source>
        <dbReference type="Pfam" id="PF04326"/>
    </source>
</evidence>
<protein>
    <submittedName>
        <fullName evidence="3">AAA family ATPase</fullName>
    </submittedName>
</protein>
<evidence type="ECO:0000256" key="1">
    <source>
        <dbReference type="SAM" id="MobiDB-lite"/>
    </source>
</evidence>
<name>A0ABX0GH73_9GAMM</name>